<reference evidence="1" key="1">
    <citation type="submission" date="2021-06" db="EMBL/GenBank/DDBJ databases">
        <authorList>
            <person name="Kallberg Y."/>
            <person name="Tangrot J."/>
            <person name="Rosling A."/>
        </authorList>
    </citation>
    <scope>NUCLEOTIDE SEQUENCE</scope>
    <source>
        <strain evidence="1">BR232B</strain>
    </source>
</reference>
<evidence type="ECO:0000313" key="1">
    <source>
        <dbReference type="EMBL" id="CAG8642231.1"/>
    </source>
</evidence>
<dbReference type="EMBL" id="CAJVPI010002382">
    <property type="protein sequence ID" value="CAG8642231.1"/>
    <property type="molecule type" value="Genomic_DNA"/>
</dbReference>
<dbReference type="OrthoDB" id="2440063at2759"/>
<sequence length="94" mass="10488">EMVNPPYKLWLLLEEDPSPIKFGFTQDDVGIENPDLSDLAEVLCNKNERLKELKVRPNKLEFFGEASSGECCGTAVRMTRAVTNPFVPVSSSNN</sequence>
<accession>A0A9N9DKE5</accession>
<name>A0A9N9DKE5_9GLOM</name>
<keyword evidence="2" id="KW-1185">Reference proteome</keyword>
<evidence type="ECO:0000313" key="2">
    <source>
        <dbReference type="Proteomes" id="UP000789739"/>
    </source>
</evidence>
<dbReference type="AlphaFoldDB" id="A0A9N9DKE5"/>
<dbReference type="Proteomes" id="UP000789739">
    <property type="component" value="Unassembled WGS sequence"/>
</dbReference>
<comment type="caution">
    <text evidence="1">The sequence shown here is derived from an EMBL/GenBank/DDBJ whole genome shotgun (WGS) entry which is preliminary data.</text>
</comment>
<protein>
    <submittedName>
        <fullName evidence="1">6577_t:CDS:1</fullName>
    </submittedName>
</protein>
<organism evidence="1 2">
    <name type="scientific">Paraglomus brasilianum</name>
    <dbReference type="NCBI Taxonomy" id="144538"/>
    <lineage>
        <taxon>Eukaryota</taxon>
        <taxon>Fungi</taxon>
        <taxon>Fungi incertae sedis</taxon>
        <taxon>Mucoromycota</taxon>
        <taxon>Glomeromycotina</taxon>
        <taxon>Glomeromycetes</taxon>
        <taxon>Paraglomerales</taxon>
        <taxon>Paraglomeraceae</taxon>
        <taxon>Paraglomus</taxon>
    </lineage>
</organism>
<gene>
    <name evidence="1" type="ORF">PBRASI_LOCUS9839</name>
</gene>
<feature type="non-terminal residue" evidence="1">
    <location>
        <position position="1"/>
    </location>
</feature>
<proteinExistence type="predicted"/>